<dbReference type="Pfam" id="PF04424">
    <property type="entry name" value="MINDY_DUB"/>
    <property type="match status" value="1"/>
</dbReference>
<dbReference type="GO" id="GO:0016807">
    <property type="term" value="F:cysteine-type carboxypeptidase activity"/>
    <property type="evidence" value="ECO:0007669"/>
    <property type="project" value="TreeGrafter"/>
</dbReference>
<evidence type="ECO:0000313" key="7">
    <source>
        <dbReference type="Ensembl" id="ENSPTEP00000000153.1"/>
    </source>
</evidence>
<feature type="domain" description="MINDY deubiquitinase" evidence="6">
    <location>
        <begin position="53"/>
        <end position="234"/>
    </location>
</feature>
<dbReference type="GO" id="GO:0004843">
    <property type="term" value="F:cysteine-type deubiquitinase activity"/>
    <property type="evidence" value="ECO:0007669"/>
    <property type="project" value="UniProtKB-UniRule"/>
</dbReference>
<dbReference type="Proteomes" id="UP000694416">
    <property type="component" value="Unplaced"/>
</dbReference>
<accession>A0A8C9G9B5</accession>
<feature type="compositionally biased region" description="Polar residues" evidence="5">
    <location>
        <begin position="472"/>
        <end position="486"/>
    </location>
</feature>
<evidence type="ECO:0000259" key="6">
    <source>
        <dbReference type="Pfam" id="PF04424"/>
    </source>
</evidence>
<dbReference type="GO" id="GO:0006508">
    <property type="term" value="P:proteolysis"/>
    <property type="evidence" value="ECO:0007669"/>
    <property type="project" value="UniProtKB-KW"/>
</dbReference>
<keyword evidence="4" id="KW-0833">Ubl conjugation pathway</keyword>
<protein>
    <recommendedName>
        <fullName evidence="4">Ubiquitin carboxyl-terminal hydrolase</fullName>
        <ecNumber evidence="4">3.4.19.12</ecNumber>
    </recommendedName>
</protein>
<keyword evidence="8" id="KW-1185">Reference proteome</keyword>
<dbReference type="PANTHER" id="PTHR18063">
    <property type="entry name" value="NF-E2 INDUCIBLE PROTEIN"/>
    <property type="match status" value="1"/>
</dbReference>
<dbReference type="GO" id="GO:1990380">
    <property type="term" value="F:K48-linked deubiquitinase activity"/>
    <property type="evidence" value="ECO:0007669"/>
    <property type="project" value="UniProtKB-UniRule"/>
</dbReference>
<keyword evidence="4" id="KW-0645">Protease</keyword>
<evidence type="ECO:0000256" key="3">
    <source>
        <dbReference type="ARBA" id="ARBA00022807"/>
    </source>
</evidence>
<comment type="similarity">
    <text evidence="2 4">Belongs to the MINDY deubiquitinase family. FAM63 subfamily.</text>
</comment>
<evidence type="ECO:0000256" key="2">
    <source>
        <dbReference type="ARBA" id="ARBA00006616"/>
    </source>
</evidence>
<evidence type="ECO:0000256" key="5">
    <source>
        <dbReference type="SAM" id="MobiDB-lite"/>
    </source>
</evidence>
<sequence>MPSLIKLHYDEVIDEEENIIIKFSDYETFKSYVLNKYNKIYTSGDYERSNINYYSVKWINFINRKVPILLQNKSGPCPLLCITNILLLRNQLQIDKKIKKISQIVLEKKIMNILLESNKKNVMNNSCSCNYRKNIIECVDIIPQLKYGLDINCKFTNIHSFEYTKGLCIFDMLNIPLCHGWVVSSDDLFFYSYLKDYSYNVIINKIIRYNEYYENKRKKDLQDLQNDQDNQSKLKNQEEQNNNKYENDNDNDNDNEYTWEQKNENHKKLENKEACINNVVPIFPDDLDKNGTINNIAKKADPLKKIEKKVFCSTNSNNINDIIKKNGSLYDTKEYSQELCSVSNRIGRNSSSNVKSITCKKKSGYIDNGNNSIITNKINSNTNEINTNTNRMSSICNSVLFDHEEQFFSIKTNTDNNNSLPVSKNYINNKNNKKMYDTNNNCLESNPKFPGEFIQISSSNSNNGTCHNNITSGYNSEGTTKESNNNIKKKNRLNEKSFKIKDLLKKPKEVVKIKTEKADTGTGNANMNNATTDNTAYTGEADTGKTDTTKTDTAKTDTKKTDTKKTDTGKTDTKKTDTNNTDTGNTYTKNNDSYKTYIIDNDNNENIILINH</sequence>
<feature type="region of interest" description="Disordered" evidence="5">
    <location>
        <begin position="519"/>
        <end position="585"/>
    </location>
</feature>
<comment type="function">
    <text evidence="4">Hydrolase that can specifically remove 'Lys-48'-linked conjugated ubiquitin from proteins. Has exodeubiquitinase activity and has a preference for long polyubiquitin chains. May play a regulatory role at the level of protein turnover.</text>
</comment>
<evidence type="ECO:0000256" key="1">
    <source>
        <dbReference type="ARBA" id="ARBA00000707"/>
    </source>
</evidence>
<dbReference type="GO" id="GO:0140934">
    <property type="term" value="F:histone deubiquitinase activity"/>
    <property type="evidence" value="ECO:0007669"/>
    <property type="project" value="UniProtKB-UniRule"/>
</dbReference>
<dbReference type="PANTHER" id="PTHR18063:SF6">
    <property type="entry name" value="UBIQUITIN CARBOXYL-TERMINAL HYDROLASE"/>
    <property type="match status" value="1"/>
</dbReference>
<feature type="region of interest" description="Disordered" evidence="5">
    <location>
        <begin position="472"/>
        <end position="493"/>
    </location>
</feature>
<feature type="compositionally biased region" description="Acidic residues" evidence="5">
    <location>
        <begin position="248"/>
        <end position="257"/>
    </location>
</feature>
<dbReference type="InterPro" id="IPR007518">
    <property type="entry name" value="MINDY"/>
</dbReference>
<feature type="compositionally biased region" description="Basic and acidic residues" evidence="5">
    <location>
        <begin position="542"/>
        <end position="577"/>
    </location>
</feature>
<reference evidence="7" key="1">
    <citation type="submission" date="2025-08" db="UniProtKB">
        <authorList>
            <consortium name="Ensembl"/>
        </authorList>
    </citation>
    <scope>IDENTIFICATION</scope>
</reference>
<reference evidence="7" key="2">
    <citation type="submission" date="2025-09" db="UniProtKB">
        <authorList>
            <consortium name="Ensembl"/>
        </authorList>
    </citation>
    <scope>IDENTIFICATION</scope>
</reference>
<dbReference type="InterPro" id="IPR033979">
    <property type="entry name" value="MINDY_domain"/>
</dbReference>
<dbReference type="EC" id="3.4.19.12" evidence="4"/>
<feature type="compositionally biased region" description="Low complexity" evidence="5">
    <location>
        <begin position="520"/>
        <end position="536"/>
    </location>
</feature>
<organism evidence="7 8">
    <name type="scientific">Piliocolobus tephrosceles</name>
    <name type="common">Ugandan red Colobus</name>
    <dbReference type="NCBI Taxonomy" id="591936"/>
    <lineage>
        <taxon>Eukaryota</taxon>
        <taxon>Metazoa</taxon>
        <taxon>Chordata</taxon>
        <taxon>Craniata</taxon>
        <taxon>Vertebrata</taxon>
        <taxon>Euteleostomi</taxon>
        <taxon>Mammalia</taxon>
        <taxon>Eutheria</taxon>
        <taxon>Euarchontoglires</taxon>
        <taxon>Primates</taxon>
        <taxon>Haplorrhini</taxon>
        <taxon>Catarrhini</taxon>
        <taxon>Cercopithecidae</taxon>
        <taxon>Colobinae</taxon>
        <taxon>Piliocolobus</taxon>
    </lineage>
</organism>
<dbReference type="GO" id="GO:0071108">
    <property type="term" value="P:protein K48-linked deubiquitination"/>
    <property type="evidence" value="ECO:0007669"/>
    <property type="project" value="TreeGrafter"/>
</dbReference>
<dbReference type="GO" id="GO:0071944">
    <property type="term" value="C:cell periphery"/>
    <property type="evidence" value="ECO:0007669"/>
    <property type="project" value="TreeGrafter"/>
</dbReference>
<dbReference type="AlphaFoldDB" id="A0A8C9G9B5"/>
<dbReference type="GO" id="GO:0005829">
    <property type="term" value="C:cytosol"/>
    <property type="evidence" value="ECO:0007669"/>
    <property type="project" value="TreeGrafter"/>
</dbReference>
<feature type="region of interest" description="Disordered" evidence="5">
    <location>
        <begin position="232"/>
        <end position="257"/>
    </location>
</feature>
<evidence type="ECO:0000256" key="4">
    <source>
        <dbReference type="RuleBase" id="RU367139"/>
    </source>
</evidence>
<proteinExistence type="inferred from homology"/>
<dbReference type="GO" id="GO:0036435">
    <property type="term" value="F:K48-linked polyubiquitin modification-dependent protein binding"/>
    <property type="evidence" value="ECO:0007669"/>
    <property type="project" value="UniProtKB-UniRule"/>
</dbReference>
<dbReference type="Ensembl" id="ENSPTET00000000253.1">
    <property type="protein sequence ID" value="ENSPTEP00000000153.1"/>
    <property type="gene ID" value="ENSPTEG00000000214.1"/>
</dbReference>
<keyword evidence="3 4" id="KW-0788">Thiol protease</keyword>
<keyword evidence="4" id="KW-0378">Hydrolase</keyword>
<evidence type="ECO:0000313" key="8">
    <source>
        <dbReference type="Proteomes" id="UP000694416"/>
    </source>
</evidence>
<name>A0A8C9G9B5_9PRIM</name>
<comment type="catalytic activity">
    <reaction evidence="1 4">
        <text>Thiol-dependent hydrolysis of ester, thioester, amide, peptide and isopeptide bonds formed by the C-terminal Gly of ubiquitin (a 76-residue protein attached to proteins as an intracellular targeting signal).</text>
        <dbReference type="EC" id="3.4.19.12"/>
    </reaction>
</comment>